<dbReference type="SMART" id="SM00602">
    <property type="entry name" value="VPS10"/>
    <property type="match status" value="2"/>
</dbReference>
<dbReference type="GO" id="GO:0006895">
    <property type="term" value="P:Golgi to endosome transport"/>
    <property type="evidence" value="ECO:0007669"/>
    <property type="project" value="TreeGrafter"/>
</dbReference>
<evidence type="ECO:0000256" key="4">
    <source>
        <dbReference type="ARBA" id="ARBA00022448"/>
    </source>
</evidence>
<reference evidence="23" key="1">
    <citation type="journal article" date="2012" name="PLoS Genet.">
        <title>Comparative analysis of the genomes of two field isolates of the rice blast fungus Magnaporthe oryzae.</title>
        <authorList>
            <person name="Xue M."/>
            <person name="Yang J."/>
            <person name="Li Z."/>
            <person name="Hu S."/>
            <person name="Yao N."/>
            <person name="Dean R.A."/>
            <person name="Zhao W."/>
            <person name="Shen M."/>
            <person name="Zhang H."/>
            <person name="Li C."/>
            <person name="Liu L."/>
            <person name="Cao L."/>
            <person name="Xu X."/>
            <person name="Xing Y."/>
            <person name="Hsiang T."/>
            <person name="Zhang Z."/>
            <person name="Xu J.R."/>
            <person name="Peng Y.L."/>
        </authorList>
    </citation>
    <scope>NUCLEOTIDE SEQUENCE</scope>
    <source>
        <strain evidence="23">Y34</strain>
    </source>
</reference>
<evidence type="ECO:0000259" key="22">
    <source>
        <dbReference type="SMART" id="SM00602"/>
    </source>
</evidence>
<evidence type="ECO:0000256" key="15">
    <source>
        <dbReference type="ARBA" id="ARBA00031354"/>
    </source>
</evidence>
<dbReference type="GO" id="GO:0016020">
    <property type="term" value="C:membrane"/>
    <property type="evidence" value="ECO:0007669"/>
    <property type="project" value="InterPro"/>
</dbReference>
<dbReference type="InterPro" id="IPR031778">
    <property type="entry name" value="Sortilin_N"/>
</dbReference>
<gene>
    <name evidence="23" type="ORF">OOU_Y34scaffold00203g1</name>
</gene>
<proteinExistence type="predicted"/>
<evidence type="ECO:0000256" key="11">
    <source>
        <dbReference type="ARBA" id="ARBA00023170"/>
    </source>
</evidence>
<feature type="chain" id="PRO_5041650650" description="Vacuolar protein sorting/targeting protein 10" evidence="21">
    <location>
        <begin position="25"/>
        <end position="1515"/>
    </location>
</feature>
<evidence type="ECO:0000256" key="12">
    <source>
        <dbReference type="ARBA" id="ARBA00023180"/>
    </source>
</evidence>
<keyword evidence="5 20" id="KW-0812">Transmembrane</keyword>
<feature type="domain" description="VPS10" evidence="22">
    <location>
        <begin position="48"/>
        <end position="690"/>
    </location>
</feature>
<dbReference type="Gene3D" id="3.30.60.270">
    <property type="match status" value="2"/>
</dbReference>
<dbReference type="Gene3D" id="2.130.10.10">
    <property type="entry name" value="YVTN repeat-like/Quinoprotein amine dehydrogenase"/>
    <property type="match status" value="2"/>
</dbReference>
<keyword evidence="9" id="KW-0333">Golgi apparatus</keyword>
<keyword evidence="4" id="KW-0813">Transport</keyword>
<evidence type="ECO:0000256" key="10">
    <source>
        <dbReference type="ARBA" id="ARBA00023136"/>
    </source>
</evidence>
<evidence type="ECO:0000256" key="5">
    <source>
        <dbReference type="ARBA" id="ARBA00022692"/>
    </source>
</evidence>
<evidence type="ECO:0000256" key="8">
    <source>
        <dbReference type="ARBA" id="ARBA00022989"/>
    </source>
</evidence>
<dbReference type="GO" id="GO:0005794">
    <property type="term" value="C:Golgi apparatus"/>
    <property type="evidence" value="ECO:0007669"/>
    <property type="project" value="UniProtKB-SubCell"/>
</dbReference>
<evidence type="ECO:0000256" key="3">
    <source>
        <dbReference type="ARBA" id="ARBA00015369"/>
    </source>
</evidence>
<keyword evidence="7" id="KW-0653">Protein transport</keyword>
<evidence type="ECO:0000256" key="19">
    <source>
        <dbReference type="SAM" id="MobiDB-lite"/>
    </source>
</evidence>
<evidence type="ECO:0000256" key="2">
    <source>
        <dbReference type="ARBA" id="ARBA00004488"/>
    </source>
</evidence>
<evidence type="ECO:0000256" key="13">
    <source>
        <dbReference type="ARBA" id="ARBA00025569"/>
    </source>
</evidence>
<dbReference type="SUPFAM" id="SSF110296">
    <property type="entry name" value="Oligoxyloglucan reducing end-specific cellobiohydrolase"/>
    <property type="match status" value="2"/>
</dbReference>
<evidence type="ECO:0000256" key="6">
    <source>
        <dbReference type="ARBA" id="ARBA00022737"/>
    </source>
</evidence>
<dbReference type="GO" id="GO:0005829">
    <property type="term" value="C:cytosol"/>
    <property type="evidence" value="ECO:0007669"/>
    <property type="project" value="GOC"/>
</dbReference>
<dbReference type="InterPro" id="IPR015943">
    <property type="entry name" value="WD40/YVTN_repeat-like_dom_sf"/>
</dbReference>
<feature type="compositionally biased region" description="Basic and acidic residues" evidence="19">
    <location>
        <begin position="673"/>
        <end position="682"/>
    </location>
</feature>
<comment type="function">
    <text evidence="13">Functions as a sorting receptor in the Golgi compartment required for the intracellular sorting and delivery of soluble vacuolar proteins, like carboxypeptidase Y (CPY) and proteinase A. Executes multiple rounds of sorting by cycling between the late Golgi and a prevacuolar endosome-like compartment.</text>
</comment>
<evidence type="ECO:0000256" key="18">
    <source>
        <dbReference type="ARBA" id="ARBA00032910"/>
    </source>
</evidence>
<evidence type="ECO:0000256" key="1">
    <source>
        <dbReference type="ARBA" id="ARBA00004166"/>
    </source>
</evidence>
<feature type="compositionally biased region" description="Acidic residues" evidence="19">
    <location>
        <begin position="1498"/>
        <end position="1515"/>
    </location>
</feature>
<dbReference type="FunFam" id="3.30.60.270:FF:000005">
    <property type="entry name" value="Sortilin"/>
    <property type="match status" value="2"/>
</dbReference>
<organism evidence="23">
    <name type="scientific">Pyricularia oryzae (strain Y34)</name>
    <name type="common">Rice blast fungus</name>
    <name type="synonym">Magnaporthe oryzae</name>
    <dbReference type="NCBI Taxonomy" id="1143189"/>
    <lineage>
        <taxon>Eukaryota</taxon>
        <taxon>Fungi</taxon>
        <taxon>Dikarya</taxon>
        <taxon>Ascomycota</taxon>
        <taxon>Pezizomycotina</taxon>
        <taxon>Sordariomycetes</taxon>
        <taxon>Sordariomycetidae</taxon>
        <taxon>Magnaporthales</taxon>
        <taxon>Pyriculariaceae</taxon>
        <taxon>Pyricularia</taxon>
    </lineage>
</organism>
<comment type="subcellular location">
    <subcellularLocation>
        <location evidence="1">Golgi apparatus</location>
        <location evidence="1">trans-Golgi network membrane</location>
        <topology evidence="1">Multi-pass membrane protein</topology>
    </subcellularLocation>
    <subcellularLocation>
        <location evidence="2">Prevacuolar compartment membrane</location>
        <topology evidence="2">Multi-pass membrane protein</topology>
    </subcellularLocation>
</comment>
<evidence type="ECO:0000256" key="16">
    <source>
        <dbReference type="ARBA" id="ARBA00031902"/>
    </source>
</evidence>
<dbReference type="InterPro" id="IPR006581">
    <property type="entry name" value="VPS10"/>
</dbReference>
<dbReference type="SMR" id="A0AA97PPT9"/>
<feature type="domain" description="VPS10" evidence="22">
    <location>
        <begin position="723"/>
        <end position="1359"/>
    </location>
</feature>
<dbReference type="Gene3D" id="2.10.70.80">
    <property type="match status" value="2"/>
</dbReference>
<dbReference type="GO" id="GO:0006896">
    <property type="term" value="P:Golgi to vacuole transport"/>
    <property type="evidence" value="ECO:0007669"/>
    <property type="project" value="TreeGrafter"/>
</dbReference>
<keyword evidence="21" id="KW-0732">Signal</keyword>
<dbReference type="Pfam" id="PF15901">
    <property type="entry name" value="Sortilin_C"/>
    <property type="match status" value="2"/>
</dbReference>
<keyword evidence="10 20" id="KW-0472">Membrane</keyword>
<accession>A0AA97PPT9</accession>
<dbReference type="PANTHER" id="PTHR12106:SF27">
    <property type="entry name" value="SORTILIN-RELATED RECEPTOR"/>
    <property type="match status" value="1"/>
</dbReference>
<feature type="transmembrane region" description="Helical" evidence="20">
    <location>
        <begin position="1425"/>
        <end position="1448"/>
    </location>
</feature>
<evidence type="ECO:0000256" key="17">
    <source>
        <dbReference type="ARBA" id="ARBA00032705"/>
    </source>
</evidence>
<dbReference type="Proteomes" id="UP000011086">
    <property type="component" value="Unassembled WGS sequence"/>
</dbReference>
<keyword evidence="6" id="KW-0677">Repeat</keyword>
<feature type="compositionally biased region" description="Polar residues" evidence="19">
    <location>
        <begin position="683"/>
        <end position="698"/>
    </location>
</feature>
<evidence type="ECO:0000256" key="9">
    <source>
        <dbReference type="ARBA" id="ARBA00023034"/>
    </source>
</evidence>
<feature type="region of interest" description="Disordered" evidence="19">
    <location>
        <begin position="1494"/>
        <end position="1515"/>
    </location>
</feature>
<name>A0AA97PPT9_PYRO3</name>
<feature type="transmembrane region" description="Helical" evidence="20">
    <location>
        <begin position="1371"/>
        <end position="1391"/>
    </location>
</feature>
<evidence type="ECO:0000256" key="7">
    <source>
        <dbReference type="ARBA" id="ARBA00022927"/>
    </source>
</evidence>
<feature type="signal peptide" evidence="21">
    <location>
        <begin position="1"/>
        <end position="24"/>
    </location>
</feature>
<feature type="region of interest" description="Disordered" evidence="19">
    <location>
        <begin position="673"/>
        <end position="698"/>
    </location>
</feature>
<protein>
    <recommendedName>
        <fullName evidence="3">Vacuolar protein sorting/targeting protein 10</fullName>
    </recommendedName>
    <alternativeName>
        <fullName evidence="15">Carboxypeptidase Y receptor</fullName>
    </alternativeName>
    <alternativeName>
        <fullName evidence="14 16">Sortilin VPS10</fullName>
    </alternativeName>
    <alternativeName>
        <fullName evidence="17 18">Vacuolar carboxypeptidase Sorting receptor VPS10</fullName>
    </alternativeName>
</protein>
<dbReference type="Pfam" id="PF15902">
    <property type="entry name" value="Sortilin-Vps10"/>
    <property type="match status" value="2"/>
</dbReference>
<evidence type="ECO:0000313" key="23">
    <source>
        <dbReference type="EMBL" id="ELQ42512.1"/>
    </source>
</evidence>
<evidence type="ECO:0000256" key="21">
    <source>
        <dbReference type="SAM" id="SignalP"/>
    </source>
</evidence>
<keyword evidence="8 20" id="KW-1133">Transmembrane helix</keyword>
<evidence type="ECO:0000256" key="20">
    <source>
        <dbReference type="SAM" id="Phobius"/>
    </source>
</evidence>
<dbReference type="PANTHER" id="PTHR12106">
    <property type="entry name" value="SORTILIN RELATED"/>
    <property type="match status" value="1"/>
</dbReference>
<dbReference type="EMBL" id="JH793138">
    <property type="protein sequence ID" value="ELQ42512.1"/>
    <property type="molecule type" value="Genomic_DNA"/>
</dbReference>
<keyword evidence="11" id="KW-0675">Receptor</keyword>
<dbReference type="GO" id="GO:0006623">
    <property type="term" value="P:protein targeting to vacuole"/>
    <property type="evidence" value="ECO:0007669"/>
    <property type="project" value="TreeGrafter"/>
</dbReference>
<dbReference type="InterPro" id="IPR050310">
    <property type="entry name" value="VPS10-sortilin"/>
</dbReference>
<sequence>MRLGAALQAAALLTASLWSHPLLAASDDPAFKTTKLDHYPFNLNYFEDSDIVLYQDEARGTISRSEDAGATWTLVKDIEEGKAFQLVMHPFDRKRAYVLTSPGIHHFRTHDQGRTWQDFLADTEMTMFRLDILSFHATDPDRIIFNGMDCKEGKFFCEEVAMYTTDGFTSDAKFLRGSTSGCSWAKSSKLFTTGQDDLDKNRILCVVRDHFSPLKQDQRLMISDNFFSAKDAGGVIQEFEPNLDMTRPIQGVVNVAVVKKYLLVAASSMNTDEMSLFVSDDTLKWHRAMFPTDHKINQESYTVLESTEYSIQVDVMTTHPSNPMGVMYTSNSNGTFFTRNIEHTNRNHRGHVDFEKITGVQGIFMVNKVDNAEEVEKDRRGKKKIVSEITFDDGRTFEPIHADKERLHLHSVTELINAGRVFSSPAPGLVMGNGNTGKHLESWKDASLYISDDAGLTWIKGPNGPHKYEFGDQGSVLLAVMQAEEVDEVKYSLNHGKDWKTAKLPDDLKVKPIILTTTQDSTSLKFILIGEGKGRDEFHIVAIDFSSMHEATCKDSDMEDWYARVDDKGKATCLMGHTQKYRRRKKDADCFVKQEFKDPVPETKDCECSDQDFECDYNFKRDGKECVLVGTVVAPDGACKNAGPDDTFKGSSGWRLIPGNTCKRASGAQKDDLVDRKCKETSEPTPSEPSGNISTTPHNFSGDWLDFEKHYLEKGAESMDENEVVIARPINAQNAGQIFLTKDHGKTWHMPEALKDKNIWGIVTHQYFKEMAFFVQDTGSVIYTVDHGEHFHDFKAPGNGIDPDTKPLVFHPDHKDWMIWIGKKCEENTCYREASFSQDRGDNWKSIARYVYKCEFTGSSSYKFRSQDQIICSIQSREGNEKNIPFDLVSSNDLFKTSEVRQKNIKDFATMAEFIVVAAEDPERKSLKAFASLDGDSYAATRFPSNLDVKEERAFTILDSSTHAVKLFVPSPAQKDRCVGSIAKSNSNGTDYVVSITGVNCDENYFVDFEKMLTLEGVILVNIVANRENTNEPKKRRSLISHSDGATWSYLPPPRVDAEGKNYPCTSSDNGDENCALHIHGYTERKDHGKTYSSAGAVGLMFGVGNVGSTLGDIKDADTFLTTDAGISWKSVKKGAWRWAYGDQGSILMLVPSTKTKMVSYTTDEGETWNDHNFTDEPVDVLDMTTVSSGGSRNFLLWCRRSDKTVFAVNLDLTGLANTACKQVDDNDSESDYYAWSPSHPLRPDDCLFGHKSYYLRKKTDRKCYNKHKITPVFKMDVCECTREDFECDYNYELEGVGRNCVLAKGAQPMSREDWCSAHPKESTWYEPSGFRRIPISTCKEGRVFDNYTTSWPCPGHEEEYERQHGGPGGFTIFLIVILCVGAAGAVGVWVHRRWESGGFGQIRLGEQSSSGISFLDPDSPWVRYPVVAVSATVALVGALPLLVGALWRTTKTTVERWGIFGGVGRGTYGSLGLGGGSGARRFTTRDSFARGRSDYAGIDEDEGELLGDDSDEEV</sequence>
<evidence type="ECO:0000256" key="14">
    <source>
        <dbReference type="ARBA" id="ARBA00031250"/>
    </source>
</evidence>
<dbReference type="InterPro" id="IPR031777">
    <property type="entry name" value="Sortilin_C"/>
</dbReference>
<keyword evidence="12" id="KW-0325">Glycoprotein</keyword>